<dbReference type="Proteomes" id="UP000245720">
    <property type="component" value="Unassembled WGS sequence"/>
</dbReference>
<protein>
    <submittedName>
        <fullName evidence="1">Uncharacterized protein</fullName>
    </submittedName>
</protein>
<dbReference type="RefSeq" id="WP_181380292.1">
    <property type="nucleotide sequence ID" value="NZ_QGDI01000007.1"/>
</dbReference>
<name>A0A315XY99_RUMFL</name>
<reference evidence="1 2" key="1">
    <citation type="submission" date="2018-05" db="EMBL/GenBank/DDBJ databases">
        <title>The Hungate 1000. A catalogue of reference genomes from the rumen microbiome.</title>
        <authorList>
            <person name="Kelly W."/>
        </authorList>
    </citation>
    <scope>NUCLEOTIDE SEQUENCE [LARGE SCALE GENOMIC DNA]</scope>
    <source>
        <strain evidence="1 2">SAb67</strain>
    </source>
</reference>
<dbReference type="EMBL" id="QGDI01000007">
    <property type="protein sequence ID" value="PWJ12230.1"/>
    <property type="molecule type" value="Genomic_DNA"/>
</dbReference>
<accession>A0A315XY99</accession>
<sequence length="45" mass="5333">MYINKIICQYADDEDDANNTTCWSSLKPVDEMDMDDMEAIFNEYM</sequence>
<evidence type="ECO:0000313" key="1">
    <source>
        <dbReference type="EMBL" id="PWJ12230.1"/>
    </source>
</evidence>
<dbReference type="AlphaFoldDB" id="A0A315XY99"/>
<gene>
    <name evidence="1" type="ORF">IE37_01920</name>
</gene>
<comment type="caution">
    <text evidence="1">The sequence shown here is derived from an EMBL/GenBank/DDBJ whole genome shotgun (WGS) entry which is preliminary data.</text>
</comment>
<evidence type="ECO:0000313" key="2">
    <source>
        <dbReference type="Proteomes" id="UP000245720"/>
    </source>
</evidence>
<proteinExistence type="predicted"/>
<organism evidence="1 2">
    <name type="scientific">Ruminococcus flavefaciens</name>
    <dbReference type="NCBI Taxonomy" id="1265"/>
    <lineage>
        <taxon>Bacteria</taxon>
        <taxon>Bacillati</taxon>
        <taxon>Bacillota</taxon>
        <taxon>Clostridia</taxon>
        <taxon>Eubacteriales</taxon>
        <taxon>Oscillospiraceae</taxon>
        <taxon>Ruminococcus</taxon>
    </lineage>
</organism>